<evidence type="ECO:0000313" key="2">
    <source>
        <dbReference type="EMBL" id="KAI5078449.1"/>
    </source>
</evidence>
<keyword evidence="3" id="KW-1185">Reference proteome</keyword>
<feature type="region of interest" description="Disordered" evidence="1">
    <location>
        <begin position="232"/>
        <end position="251"/>
    </location>
</feature>
<feature type="compositionally biased region" description="Polar residues" evidence="1">
    <location>
        <begin position="17"/>
        <end position="31"/>
    </location>
</feature>
<dbReference type="EMBL" id="JABFUD020000006">
    <property type="protein sequence ID" value="KAI5078449.1"/>
    <property type="molecule type" value="Genomic_DNA"/>
</dbReference>
<reference evidence="2" key="1">
    <citation type="submission" date="2021-01" db="EMBL/GenBank/DDBJ databases">
        <title>Adiantum capillus-veneris genome.</title>
        <authorList>
            <person name="Fang Y."/>
            <person name="Liao Q."/>
        </authorList>
    </citation>
    <scope>NUCLEOTIDE SEQUENCE</scope>
    <source>
        <strain evidence="2">H3</strain>
        <tissue evidence="2">Leaf</tissue>
    </source>
</reference>
<dbReference type="AlphaFoldDB" id="A0A9D4V2B1"/>
<evidence type="ECO:0000313" key="3">
    <source>
        <dbReference type="Proteomes" id="UP000886520"/>
    </source>
</evidence>
<protein>
    <submittedName>
        <fullName evidence="2">Uncharacterized protein</fullName>
    </submittedName>
</protein>
<feature type="region of interest" description="Disordered" evidence="1">
    <location>
        <begin position="607"/>
        <end position="628"/>
    </location>
</feature>
<feature type="compositionally biased region" description="Polar residues" evidence="1">
    <location>
        <begin position="97"/>
        <end position="115"/>
    </location>
</feature>
<feature type="compositionally biased region" description="Basic residues" evidence="1">
    <location>
        <begin position="1"/>
        <end position="10"/>
    </location>
</feature>
<name>A0A9D4V2B1_ADICA</name>
<accession>A0A9D4V2B1</accession>
<evidence type="ECO:0000256" key="1">
    <source>
        <dbReference type="SAM" id="MobiDB-lite"/>
    </source>
</evidence>
<dbReference type="Proteomes" id="UP000886520">
    <property type="component" value="Chromosome 6"/>
</dbReference>
<feature type="region of interest" description="Disordered" evidence="1">
    <location>
        <begin position="428"/>
        <end position="473"/>
    </location>
</feature>
<organism evidence="2 3">
    <name type="scientific">Adiantum capillus-veneris</name>
    <name type="common">Maidenhair fern</name>
    <dbReference type="NCBI Taxonomy" id="13818"/>
    <lineage>
        <taxon>Eukaryota</taxon>
        <taxon>Viridiplantae</taxon>
        <taxon>Streptophyta</taxon>
        <taxon>Embryophyta</taxon>
        <taxon>Tracheophyta</taxon>
        <taxon>Polypodiopsida</taxon>
        <taxon>Polypodiidae</taxon>
        <taxon>Polypodiales</taxon>
        <taxon>Pteridineae</taxon>
        <taxon>Pteridaceae</taxon>
        <taxon>Vittarioideae</taxon>
        <taxon>Adiantum</taxon>
    </lineage>
</organism>
<gene>
    <name evidence="2" type="ORF">GOP47_0006120</name>
</gene>
<dbReference type="OrthoDB" id="1927962at2759"/>
<feature type="region of interest" description="Disordered" evidence="1">
    <location>
        <begin position="1"/>
        <end position="31"/>
    </location>
</feature>
<sequence>MGSCFSKRKKSDAAVTHNASPRSSFSLSCKSDVVTTPSPLRVHISNDEIAVVMSKDSAPLLTNTQNSHSLKKNQSAKAIYAQKLENAKTDLEEKGRNQQSVLQGTQKADSDGSSVQKMEKDKLGGHEETFVNMKLPNELASLQYGDGPKVSTNAKEQQTCATNGEDVLKRCTVTPIAGIVVAPAIDSNKEDKEMLLSIDDESGIEADDPDNVLPSSLAKLKRSRSCDETIRLPETKRPPGRRSFQETSTFSPRAARLETIPEPPHFGTTKYLEGLDLVDVLPHRLSNSDNQNGALLGVEEELKPALLDLSQHESHGLTADFFALKNRYLSSCALSSQNALCSIPCPEADDGKVSAYSGSDAEDDVTSSFGLMHSRASSLDSGEHMDMVSMYSSSCRYPIPVVEEEDEDECGSDHSETFEFKHAVSMHEVAPNQKRPQLRTRVADEEEEEMERVSSCRPSESEELSNNRGGKGSTRVKELSVVATGDALLYTGNSEEFDLIPSKSYVRGSPKQIHSTISDIMPPDQRDYYACLRGLADDDHEKQQQNSLSVDDIILMLEKDELDEDVLLSFLNLAKSTTTETSHGGGSTPSCQASDVASEASFEFKIKSPGSTPHSTPSTPMLSAGSTPKRINQLSPLVLTSEEIAEIWGVFEQRDLGCCTHSRHSQQKKLRGFWASLRRGKLSPPFECIIFHRPHLIDM</sequence>
<feature type="region of interest" description="Disordered" evidence="1">
    <location>
        <begin position="91"/>
        <end position="115"/>
    </location>
</feature>
<proteinExistence type="predicted"/>
<feature type="compositionally biased region" description="Low complexity" evidence="1">
    <location>
        <begin position="608"/>
        <end position="620"/>
    </location>
</feature>
<comment type="caution">
    <text evidence="2">The sequence shown here is derived from an EMBL/GenBank/DDBJ whole genome shotgun (WGS) entry which is preliminary data.</text>
</comment>